<reference evidence="1 2" key="1">
    <citation type="submission" date="2019-05" db="EMBL/GenBank/DDBJ databases">
        <title>Another draft genome of Portunus trituberculatus and its Hox gene families provides insights of decapod evolution.</title>
        <authorList>
            <person name="Jeong J.-H."/>
            <person name="Song I."/>
            <person name="Kim S."/>
            <person name="Choi T."/>
            <person name="Kim D."/>
            <person name="Ryu S."/>
            <person name="Kim W."/>
        </authorList>
    </citation>
    <scope>NUCLEOTIDE SEQUENCE [LARGE SCALE GENOMIC DNA]</scope>
    <source>
        <tissue evidence="1">Muscle</tissue>
    </source>
</reference>
<gene>
    <name evidence="1" type="ORF">E2C01_039924</name>
</gene>
<keyword evidence="2" id="KW-1185">Reference proteome</keyword>
<organism evidence="1 2">
    <name type="scientific">Portunus trituberculatus</name>
    <name type="common">Swimming crab</name>
    <name type="synonym">Neptunus trituberculatus</name>
    <dbReference type="NCBI Taxonomy" id="210409"/>
    <lineage>
        <taxon>Eukaryota</taxon>
        <taxon>Metazoa</taxon>
        <taxon>Ecdysozoa</taxon>
        <taxon>Arthropoda</taxon>
        <taxon>Crustacea</taxon>
        <taxon>Multicrustacea</taxon>
        <taxon>Malacostraca</taxon>
        <taxon>Eumalacostraca</taxon>
        <taxon>Eucarida</taxon>
        <taxon>Decapoda</taxon>
        <taxon>Pleocyemata</taxon>
        <taxon>Brachyura</taxon>
        <taxon>Eubrachyura</taxon>
        <taxon>Portunoidea</taxon>
        <taxon>Portunidae</taxon>
        <taxon>Portuninae</taxon>
        <taxon>Portunus</taxon>
    </lineage>
</organism>
<comment type="caution">
    <text evidence="1">The sequence shown here is derived from an EMBL/GenBank/DDBJ whole genome shotgun (WGS) entry which is preliminary data.</text>
</comment>
<evidence type="ECO:0000313" key="2">
    <source>
        <dbReference type="Proteomes" id="UP000324222"/>
    </source>
</evidence>
<accession>A0A5B7FG12</accession>
<proteinExistence type="predicted"/>
<evidence type="ECO:0000313" key="1">
    <source>
        <dbReference type="EMBL" id="MPC46211.1"/>
    </source>
</evidence>
<dbReference type="EMBL" id="VSRR010007097">
    <property type="protein sequence ID" value="MPC46211.1"/>
    <property type="molecule type" value="Genomic_DNA"/>
</dbReference>
<sequence>MVLKGLNSLAKTLKVLTRVSEDRHDGGGGVVGAKDSQVFIPWHSDRILPLAKIQQPMRPHFLRQHGGKGVGGLLQPRP</sequence>
<dbReference type="Proteomes" id="UP000324222">
    <property type="component" value="Unassembled WGS sequence"/>
</dbReference>
<protein>
    <submittedName>
        <fullName evidence="1">Uncharacterized protein</fullName>
    </submittedName>
</protein>
<dbReference type="AlphaFoldDB" id="A0A5B7FG12"/>
<name>A0A5B7FG12_PORTR</name>